<feature type="non-terminal residue" evidence="2">
    <location>
        <position position="1"/>
    </location>
</feature>
<name>X1F4A9_9ZZZZ</name>
<reference evidence="2" key="1">
    <citation type="journal article" date="2014" name="Front. Microbiol.">
        <title>High frequency of phylogenetically diverse reductive dehalogenase-homologous genes in deep subseafloor sedimentary metagenomes.</title>
        <authorList>
            <person name="Kawai M."/>
            <person name="Futagami T."/>
            <person name="Toyoda A."/>
            <person name="Takaki Y."/>
            <person name="Nishi S."/>
            <person name="Hori S."/>
            <person name="Arai W."/>
            <person name="Tsubouchi T."/>
            <person name="Morono Y."/>
            <person name="Uchiyama I."/>
            <person name="Ito T."/>
            <person name="Fujiyama A."/>
            <person name="Inagaki F."/>
            <person name="Takami H."/>
        </authorList>
    </citation>
    <scope>NUCLEOTIDE SEQUENCE</scope>
    <source>
        <strain evidence="2">Expedition CK06-06</strain>
    </source>
</reference>
<evidence type="ECO:0000256" key="1">
    <source>
        <dbReference type="SAM" id="Phobius"/>
    </source>
</evidence>
<organism evidence="2">
    <name type="scientific">marine sediment metagenome</name>
    <dbReference type="NCBI Taxonomy" id="412755"/>
    <lineage>
        <taxon>unclassified sequences</taxon>
        <taxon>metagenomes</taxon>
        <taxon>ecological metagenomes</taxon>
    </lineage>
</organism>
<keyword evidence="1" id="KW-0472">Membrane</keyword>
<keyword evidence="1" id="KW-1133">Transmembrane helix</keyword>
<accession>X1F4A9</accession>
<evidence type="ECO:0000313" key="2">
    <source>
        <dbReference type="EMBL" id="GAH24219.1"/>
    </source>
</evidence>
<dbReference type="EMBL" id="BART01041236">
    <property type="protein sequence ID" value="GAH24219.1"/>
    <property type="molecule type" value="Genomic_DNA"/>
</dbReference>
<proteinExistence type="predicted"/>
<protein>
    <submittedName>
        <fullName evidence="2">Uncharacterized protein</fullName>
    </submittedName>
</protein>
<comment type="caution">
    <text evidence="2">The sequence shown here is derived from an EMBL/GenBank/DDBJ whole genome shotgun (WGS) entry which is preliminary data.</text>
</comment>
<keyword evidence="1" id="KW-0812">Transmembrane</keyword>
<dbReference type="AlphaFoldDB" id="X1F4A9"/>
<sequence>LFWNVFIKHIHYGDVISISLYWSGMYILMLSVIRNSNFNIEKNIDPYFLSLN</sequence>
<gene>
    <name evidence="2" type="ORF">S01H4_66514</name>
</gene>
<feature type="transmembrane region" description="Helical" evidence="1">
    <location>
        <begin position="12"/>
        <end position="33"/>
    </location>
</feature>